<dbReference type="HOGENOM" id="CLU_039268_1_1_5"/>
<protein>
    <recommendedName>
        <fullName evidence="5 14">D-alanine--D-alanine ligase</fullName>
        <ecNumber evidence="5 14">6.3.2.4</ecNumber>
    </recommendedName>
    <alternativeName>
        <fullName evidence="14">D-Ala-D-Ala ligase</fullName>
    </alternativeName>
    <alternativeName>
        <fullName evidence="14">D-alanylalanine synthetase</fullName>
    </alternativeName>
</protein>
<name>N0B0L2_9HYPH</name>
<dbReference type="KEGG" id="hdt:HYPDE_23763"/>
<dbReference type="Gene3D" id="3.40.50.20">
    <property type="match status" value="1"/>
</dbReference>
<dbReference type="STRING" id="670307.HYPDE_23763"/>
<evidence type="ECO:0000259" key="18">
    <source>
        <dbReference type="PROSITE" id="PS50975"/>
    </source>
</evidence>
<dbReference type="GO" id="GO:0008716">
    <property type="term" value="F:D-alanine-D-alanine ligase activity"/>
    <property type="evidence" value="ECO:0007669"/>
    <property type="project" value="UniProtKB-UniRule"/>
</dbReference>
<feature type="domain" description="ATP-grasp" evidence="18">
    <location>
        <begin position="111"/>
        <end position="311"/>
    </location>
</feature>
<dbReference type="GO" id="GO:0046872">
    <property type="term" value="F:metal ion binding"/>
    <property type="evidence" value="ECO:0007669"/>
    <property type="project" value="UniProtKB-KW"/>
</dbReference>
<dbReference type="SUPFAM" id="SSF52440">
    <property type="entry name" value="PreATP-grasp domain"/>
    <property type="match status" value="1"/>
</dbReference>
<comment type="cofactor">
    <cofactor evidence="16">
        <name>Mg(2+)</name>
        <dbReference type="ChEBI" id="CHEBI:18420"/>
    </cofactor>
    <cofactor evidence="16">
        <name>Mn(2+)</name>
        <dbReference type="ChEBI" id="CHEBI:29035"/>
    </cofactor>
    <text evidence="16">Binds 2 magnesium or manganese ions per subunit.</text>
</comment>
<evidence type="ECO:0000256" key="12">
    <source>
        <dbReference type="ARBA" id="ARBA00023316"/>
    </source>
</evidence>
<dbReference type="eggNOG" id="COG1181">
    <property type="taxonomic scope" value="Bacteria"/>
</dbReference>
<dbReference type="GO" id="GO:0071555">
    <property type="term" value="P:cell wall organization"/>
    <property type="evidence" value="ECO:0007669"/>
    <property type="project" value="UniProtKB-KW"/>
</dbReference>
<feature type="binding site" evidence="16">
    <location>
        <position position="280"/>
    </location>
    <ligand>
        <name>Mg(2+)</name>
        <dbReference type="ChEBI" id="CHEBI:18420"/>
        <label>2</label>
    </ligand>
</feature>
<dbReference type="InterPro" id="IPR005905">
    <property type="entry name" value="D_ala_D_ala"/>
</dbReference>
<evidence type="ECO:0000256" key="4">
    <source>
        <dbReference type="ARBA" id="ARBA00010871"/>
    </source>
</evidence>
<keyword evidence="12 14" id="KW-0961">Cell wall biogenesis/degradation</keyword>
<feature type="binding site" evidence="16">
    <location>
        <position position="278"/>
    </location>
    <ligand>
        <name>Mg(2+)</name>
        <dbReference type="ChEBI" id="CHEBI:18420"/>
        <label>2</label>
    </ligand>
</feature>
<comment type="similarity">
    <text evidence="4 14">Belongs to the D-alanine--D-alanine ligase family.</text>
</comment>
<evidence type="ECO:0000256" key="17">
    <source>
        <dbReference type="PROSITE-ProRule" id="PRU00409"/>
    </source>
</evidence>
<dbReference type="GO" id="GO:0005524">
    <property type="term" value="F:ATP binding"/>
    <property type="evidence" value="ECO:0007669"/>
    <property type="project" value="UniProtKB-UniRule"/>
</dbReference>
<evidence type="ECO:0000256" key="1">
    <source>
        <dbReference type="ARBA" id="ARBA00001936"/>
    </source>
</evidence>
<dbReference type="PROSITE" id="PS00843">
    <property type="entry name" value="DALA_DALA_LIGASE_1"/>
    <property type="match status" value="1"/>
</dbReference>
<dbReference type="InterPro" id="IPR011095">
    <property type="entry name" value="Dala_Dala_lig_C"/>
</dbReference>
<dbReference type="GO" id="GO:0005737">
    <property type="term" value="C:cytoplasm"/>
    <property type="evidence" value="ECO:0007669"/>
    <property type="project" value="UniProtKB-SubCell"/>
</dbReference>
<dbReference type="GO" id="GO:0008360">
    <property type="term" value="P:regulation of cell shape"/>
    <property type="evidence" value="ECO:0007669"/>
    <property type="project" value="UniProtKB-KW"/>
</dbReference>
<dbReference type="EC" id="6.3.2.4" evidence="5 14"/>
<dbReference type="PROSITE" id="PS00844">
    <property type="entry name" value="DALA_DALA_LIGASE_2"/>
    <property type="match status" value="1"/>
</dbReference>
<keyword evidence="7 14" id="KW-0436">Ligase</keyword>
<dbReference type="PANTHER" id="PTHR23132:SF23">
    <property type="entry name" value="D-ALANINE--D-ALANINE LIGASE B"/>
    <property type="match status" value="1"/>
</dbReference>
<keyword evidence="16" id="KW-0479">Metal-binding</keyword>
<comment type="function">
    <text evidence="2 14">Cell wall formation.</text>
</comment>
<dbReference type="PANTHER" id="PTHR23132">
    <property type="entry name" value="D-ALANINE--D-ALANINE LIGASE"/>
    <property type="match status" value="1"/>
</dbReference>
<evidence type="ECO:0000256" key="6">
    <source>
        <dbReference type="ARBA" id="ARBA00022490"/>
    </source>
</evidence>
<dbReference type="InterPro" id="IPR011127">
    <property type="entry name" value="Dala_Dala_lig_N"/>
</dbReference>
<comment type="cofactor">
    <cofactor evidence="1">
        <name>Mn(2+)</name>
        <dbReference type="ChEBI" id="CHEBI:29035"/>
    </cofactor>
</comment>
<comment type="subcellular location">
    <subcellularLocation>
        <location evidence="3 14">Cytoplasm</location>
    </subcellularLocation>
</comment>
<evidence type="ECO:0000313" key="19">
    <source>
        <dbReference type="EMBL" id="AGK56438.1"/>
    </source>
</evidence>
<dbReference type="Proteomes" id="UP000005952">
    <property type="component" value="Chromosome"/>
</dbReference>
<accession>N0B0L2</accession>
<dbReference type="SUPFAM" id="SSF56059">
    <property type="entry name" value="Glutathione synthetase ATP-binding domain-like"/>
    <property type="match status" value="1"/>
</dbReference>
<proteinExistence type="inferred from homology"/>
<dbReference type="Gene3D" id="3.30.1490.20">
    <property type="entry name" value="ATP-grasp fold, A domain"/>
    <property type="match status" value="1"/>
</dbReference>
<dbReference type="InterPro" id="IPR011761">
    <property type="entry name" value="ATP-grasp"/>
</dbReference>
<evidence type="ECO:0000256" key="7">
    <source>
        <dbReference type="ARBA" id="ARBA00022598"/>
    </source>
</evidence>
<evidence type="ECO:0000256" key="2">
    <source>
        <dbReference type="ARBA" id="ARBA00003921"/>
    </source>
</evidence>
<dbReference type="NCBIfam" id="NF002378">
    <property type="entry name" value="PRK01372.1"/>
    <property type="match status" value="1"/>
</dbReference>
<dbReference type="OrthoDB" id="9813261at2"/>
<evidence type="ECO:0000256" key="15">
    <source>
        <dbReference type="PIRSR" id="PIRSR039102-1"/>
    </source>
</evidence>
<feature type="active site" evidence="15">
    <location>
        <position position="289"/>
    </location>
</feature>
<keyword evidence="8 17" id="KW-0547">Nucleotide-binding</keyword>
<keyword evidence="20" id="KW-1185">Reference proteome</keyword>
<keyword evidence="10 14" id="KW-0133">Cell shape</keyword>
<dbReference type="RefSeq" id="WP_015596476.1">
    <property type="nucleotide sequence ID" value="NC_021172.1"/>
</dbReference>
<evidence type="ECO:0000256" key="10">
    <source>
        <dbReference type="ARBA" id="ARBA00022960"/>
    </source>
</evidence>
<dbReference type="UniPathway" id="UPA00219"/>
<dbReference type="HAMAP" id="MF_00047">
    <property type="entry name" value="Dala_Dala_lig"/>
    <property type="match status" value="1"/>
</dbReference>
<keyword evidence="11 14" id="KW-0573">Peptidoglycan synthesis</keyword>
<keyword evidence="6 14" id="KW-0963">Cytoplasm</keyword>
<gene>
    <name evidence="14" type="primary">ddl</name>
    <name evidence="19" type="ORF">HYPDE_23763</name>
</gene>
<keyword evidence="9 17" id="KW-0067">ATP-binding</keyword>
<dbReference type="Gene3D" id="3.30.470.20">
    <property type="entry name" value="ATP-grasp fold, B domain"/>
    <property type="match status" value="1"/>
</dbReference>
<evidence type="ECO:0000256" key="5">
    <source>
        <dbReference type="ARBA" id="ARBA00012216"/>
    </source>
</evidence>
<evidence type="ECO:0000256" key="16">
    <source>
        <dbReference type="PIRSR" id="PIRSR039102-3"/>
    </source>
</evidence>
<dbReference type="PIRSF" id="PIRSF039102">
    <property type="entry name" value="Ddl/VanB"/>
    <property type="match status" value="1"/>
</dbReference>
<organism evidence="19 20">
    <name type="scientific">Hyphomicrobium denitrificans 1NES1</name>
    <dbReference type="NCBI Taxonomy" id="670307"/>
    <lineage>
        <taxon>Bacteria</taxon>
        <taxon>Pseudomonadati</taxon>
        <taxon>Pseudomonadota</taxon>
        <taxon>Alphaproteobacteria</taxon>
        <taxon>Hyphomicrobiales</taxon>
        <taxon>Hyphomicrobiaceae</taxon>
        <taxon>Hyphomicrobium</taxon>
    </lineage>
</organism>
<evidence type="ECO:0000313" key="20">
    <source>
        <dbReference type="Proteomes" id="UP000005952"/>
    </source>
</evidence>
<reference evidence="19 20" key="1">
    <citation type="journal article" date="2013" name="Genome Announc.">
        <title>Genome sequences for three denitrifying bacterial strains isolated from a uranium- and nitrate-contaminated subsurface environment.</title>
        <authorList>
            <person name="Venkatramanan R."/>
            <person name="Prakash O."/>
            <person name="Woyke T."/>
            <person name="Chain P."/>
            <person name="Goodwin L.A."/>
            <person name="Watson D."/>
            <person name="Brooks S."/>
            <person name="Kostka J.E."/>
            <person name="Green S.J."/>
        </authorList>
    </citation>
    <scope>NUCLEOTIDE SEQUENCE [LARGE SCALE GENOMIC DNA]</scope>
    <source>
        <strain evidence="19 20">1NES1</strain>
    </source>
</reference>
<dbReference type="EMBL" id="CP005587">
    <property type="protein sequence ID" value="AGK56438.1"/>
    <property type="molecule type" value="Genomic_DNA"/>
</dbReference>
<feature type="active site" evidence="15">
    <location>
        <position position="151"/>
    </location>
</feature>
<feature type="active site" evidence="15">
    <location>
        <position position="25"/>
    </location>
</feature>
<keyword evidence="16" id="KW-0460">Magnesium</keyword>
<evidence type="ECO:0000256" key="11">
    <source>
        <dbReference type="ARBA" id="ARBA00022984"/>
    </source>
</evidence>
<dbReference type="InterPro" id="IPR000291">
    <property type="entry name" value="D-Ala_lig_Van_CS"/>
</dbReference>
<evidence type="ECO:0000256" key="3">
    <source>
        <dbReference type="ARBA" id="ARBA00004496"/>
    </source>
</evidence>
<evidence type="ECO:0000256" key="9">
    <source>
        <dbReference type="ARBA" id="ARBA00022840"/>
    </source>
</evidence>
<keyword evidence="16" id="KW-0464">Manganese</keyword>
<evidence type="ECO:0000256" key="8">
    <source>
        <dbReference type="ARBA" id="ARBA00022741"/>
    </source>
</evidence>
<comment type="pathway">
    <text evidence="14">Cell wall biogenesis; peptidoglycan biosynthesis.</text>
</comment>
<dbReference type="NCBIfam" id="TIGR01205">
    <property type="entry name" value="D_ala_D_alaTIGR"/>
    <property type="match status" value="1"/>
</dbReference>
<dbReference type="InterPro" id="IPR016185">
    <property type="entry name" value="PreATP-grasp_dom_sf"/>
</dbReference>
<dbReference type="PROSITE" id="PS50975">
    <property type="entry name" value="ATP_GRASP"/>
    <property type="match status" value="1"/>
</dbReference>
<dbReference type="GO" id="GO:0009252">
    <property type="term" value="P:peptidoglycan biosynthetic process"/>
    <property type="evidence" value="ECO:0007669"/>
    <property type="project" value="UniProtKB-UniRule"/>
</dbReference>
<sequence>MTKLGVVPKRTRDHVAVLKGGLSAEREVSLNSGAAVGEALREEGYRVTEIDVDRNLAGQLDAINPDVCFNALHGKFGEDGCVQGILELLAIPYTHSGVLASALAMHKERAKDVMKLAGVPVAEAKLVTRREALEGHVLPPPYVVKPPTEGSSVGVVIVSPDADRPPNSIASGGSPDQIVMVERYVAGRELTCAVIGDFVTDVIEIVPLRGLAFYDYESKYGPGGSKHELPAQLLPDVYQSVRSLTLRAHQALGCRGVSRADFRFDDTAGGTGDLICLEVNTQPGMTGTSLVPELAGHAGWSFGDLVRWMVEDASCNR</sequence>
<dbReference type="Pfam" id="PF07478">
    <property type="entry name" value="Dala_Dala_lig_C"/>
    <property type="match status" value="1"/>
</dbReference>
<dbReference type="AlphaFoldDB" id="N0B0L2"/>
<evidence type="ECO:0000256" key="14">
    <source>
        <dbReference type="HAMAP-Rule" id="MF_00047"/>
    </source>
</evidence>
<feature type="binding site" evidence="16">
    <location>
        <position position="261"/>
    </location>
    <ligand>
        <name>Mg(2+)</name>
        <dbReference type="ChEBI" id="CHEBI:18420"/>
        <label>1</label>
    </ligand>
</feature>
<dbReference type="Pfam" id="PF01820">
    <property type="entry name" value="Dala_Dala_lig_N"/>
    <property type="match status" value="1"/>
</dbReference>
<feature type="binding site" evidence="16">
    <location>
        <position position="278"/>
    </location>
    <ligand>
        <name>Mg(2+)</name>
        <dbReference type="ChEBI" id="CHEBI:18420"/>
        <label>1</label>
    </ligand>
</feature>
<comment type="catalytic activity">
    <reaction evidence="13 14">
        <text>2 D-alanine + ATP = D-alanyl-D-alanine + ADP + phosphate + H(+)</text>
        <dbReference type="Rhea" id="RHEA:11224"/>
        <dbReference type="ChEBI" id="CHEBI:15378"/>
        <dbReference type="ChEBI" id="CHEBI:30616"/>
        <dbReference type="ChEBI" id="CHEBI:43474"/>
        <dbReference type="ChEBI" id="CHEBI:57416"/>
        <dbReference type="ChEBI" id="CHEBI:57822"/>
        <dbReference type="ChEBI" id="CHEBI:456216"/>
        <dbReference type="EC" id="6.3.2.4"/>
    </reaction>
</comment>
<dbReference type="InterPro" id="IPR013815">
    <property type="entry name" value="ATP_grasp_subdomain_1"/>
</dbReference>
<evidence type="ECO:0000256" key="13">
    <source>
        <dbReference type="ARBA" id="ARBA00047614"/>
    </source>
</evidence>